<dbReference type="Proteomes" id="UP001437256">
    <property type="component" value="Unassembled WGS sequence"/>
</dbReference>
<dbReference type="EMBL" id="JBBXMP010000041">
    <property type="protein sequence ID" value="KAL0065943.1"/>
    <property type="molecule type" value="Genomic_DNA"/>
</dbReference>
<proteinExistence type="predicted"/>
<feature type="compositionally biased region" description="Acidic residues" evidence="1">
    <location>
        <begin position="462"/>
        <end position="482"/>
    </location>
</feature>
<keyword evidence="3" id="KW-1185">Reference proteome</keyword>
<evidence type="ECO:0000313" key="2">
    <source>
        <dbReference type="EMBL" id="KAL0065943.1"/>
    </source>
</evidence>
<organism evidence="2 3">
    <name type="scientific">Marasmius tenuissimus</name>
    <dbReference type="NCBI Taxonomy" id="585030"/>
    <lineage>
        <taxon>Eukaryota</taxon>
        <taxon>Fungi</taxon>
        <taxon>Dikarya</taxon>
        <taxon>Basidiomycota</taxon>
        <taxon>Agaricomycotina</taxon>
        <taxon>Agaricomycetes</taxon>
        <taxon>Agaricomycetidae</taxon>
        <taxon>Agaricales</taxon>
        <taxon>Marasmiineae</taxon>
        <taxon>Marasmiaceae</taxon>
        <taxon>Marasmius</taxon>
    </lineage>
</organism>
<comment type="caution">
    <text evidence="2">The sequence shown here is derived from an EMBL/GenBank/DDBJ whole genome shotgun (WGS) entry which is preliminary data.</text>
</comment>
<evidence type="ECO:0000313" key="3">
    <source>
        <dbReference type="Proteomes" id="UP001437256"/>
    </source>
</evidence>
<feature type="compositionally biased region" description="Acidic residues" evidence="1">
    <location>
        <begin position="424"/>
        <end position="455"/>
    </location>
</feature>
<sequence length="616" mass="70074">MVPTTHSAPPIHRLPVEIMGRVLQCAIGDTRDTFGPTIIRRGRQIPWSEVEYLSEVCTRWENILLSSPDFWASISLYINFYYDYSDDIITSLKRHLTRSGNAPLDIELIFEWNGPPRNSEEDVSIFKAFLQPILDEAHRWRHLCFAGQYFAKDFMEHILLPLESQLSTLESFDYGVVRMGSLDTLTAFGNALGPSNTSFRTLRLYTEGDAALLTMENLTHISEGFPFASIRYLYLFNTLHGSLAFINLCPNLVTAHFVIPSLGQKARQWADLPMEQPRFADVSAKRPCRLSNLRELKVEITYISQKESDYPFEDVACIFASIEAPALTSFGLLSDSNRLRDPLDLDVTDERGAFTSSLHALLSKYAGVDKLLVLNVPIRDDELIVLLDKMPNLKTLEIKEIDKVRVGDEPDDLQDCTEVGSDLDSLDSSEPEEDDVDDGQDVEEGEEKQQDDEEGEAKQEPSEDEVSDEEDTGSEEEEDTGEESWTSIKPNTIVTANLLSWLTWSAERTSLPELRTIRLVVRDFSTLQTSFENMFESRLPPLQPPLLTSPRIRVVDSAMIKFTQEGHKDYDWSRLRSLQAKGLAIRMLFEGVTDDDSYNYRAWYHGSMMKELFPLT</sequence>
<protein>
    <recommendedName>
        <fullName evidence="4">F-box domain-containing protein</fullName>
    </recommendedName>
</protein>
<feature type="region of interest" description="Disordered" evidence="1">
    <location>
        <begin position="408"/>
        <end position="489"/>
    </location>
</feature>
<evidence type="ECO:0008006" key="4">
    <source>
        <dbReference type="Google" id="ProtNLM"/>
    </source>
</evidence>
<reference evidence="2 3" key="1">
    <citation type="submission" date="2024-05" db="EMBL/GenBank/DDBJ databases">
        <title>A draft genome resource for the thread blight pathogen Marasmius tenuissimus strain MS-2.</title>
        <authorList>
            <person name="Yulfo-Soto G.E."/>
            <person name="Baruah I.K."/>
            <person name="Amoako-Attah I."/>
            <person name="Bukari Y."/>
            <person name="Meinhardt L.W."/>
            <person name="Bailey B.A."/>
            <person name="Cohen S.P."/>
        </authorList>
    </citation>
    <scope>NUCLEOTIDE SEQUENCE [LARGE SCALE GENOMIC DNA]</scope>
    <source>
        <strain evidence="2 3">MS-2</strain>
    </source>
</reference>
<gene>
    <name evidence="2" type="ORF">AAF712_007070</name>
</gene>
<name>A0ABR2ZYR9_9AGAR</name>
<accession>A0ABR2ZYR9</accession>
<evidence type="ECO:0000256" key="1">
    <source>
        <dbReference type="SAM" id="MobiDB-lite"/>
    </source>
</evidence>